<dbReference type="RefSeq" id="WP_091547077.1">
    <property type="nucleotide sequence ID" value="NZ_FMUS01000034.1"/>
</dbReference>
<keyword evidence="1" id="KW-1133">Transmembrane helix</keyword>
<sequence>MLLNYIIGFIVPWIISIKYIMKNLNIFIVIAPIGTVFAYTINTWAYHSHYWKVSPERFNYYSTLPYDLGLYPVYACLMIVFIKNKKANPYFIVLIASIIITFLEYIALMMDIVIYTNGWNIFFTFISYLLPLLLVYWYYLLAIHRNILKNI</sequence>
<proteinExistence type="predicted"/>
<protein>
    <submittedName>
        <fullName evidence="2">Uncharacterized protein</fullName>
    </submittedName>
</protein>
<accession>A0A1G5L138</accession>
<dbReference type="AlphaFoldDB" id="A0A1G5L138"/>
<dbReference type="EMBL" id="FMUS01000034">
    <property type="protein sequence ID" value="SCZ06020.1"/>
    <property type="molecule type" value="Genomic_DNA"/>
</dbReference>
<gene>
    <name evidence="2" type="ORF">SAMN03080606_03922</name>
</gene>
<dbReference type="OrthoDB" id="1913203at2"/>
<feature type="transmembrane region" description="Helical" evidence="1">
    <location>
        <begin position="89"/>
        <end position="115"/>
    </location>
</feature>
<keyword evidence="1" id="KW-0472">Membrane</keyword>
<evidence type="ECO:0000313" key="3">
    <source>
        <dbReference type="Proteomes" id="UP000198636"/>
    </source>
</evidence>
<name>A0A1G5L138_9FIRM</name>
<evidence type="ECO:0000256" key="1">
    <source>
        <dbReference type="SAM" id="Phobius"/>
    </source>
</evidence>
<organism evidence="2 3">
    <name type="scientific">Alkaliphilus peptidifermentans DSM 18978</name>
    <dbReference type="NCBI Taxonomy" id="1120976"/>
    <lineage>
        <taxon>Bacteria</taxon>
        <taxon>Bacillati</taxon>
        <taxon>Bacillota</taxon>
        <taxon>Clostridia</taxon>
        <taxon>Peptostreptococcales</taxon>
        <taxon>Natronincolaceae</taxon>
        <taxon>Alkaliphilus</taxon>
    </lineage>
</organism>
<feature type="transmembrane region" description="Helical" evidence="1">
    <location>
        <begin position="64"/>
        <end position="82"/>
    </location>
</feature>
<feature type="transmembrane region" description="Helical" evidence="1">
    <location>
        <begin position="24"/>
        <end position="44"/>
    </location>
</feature>
<keyword evidence="3" id="KW-1185">Reference proteome</keyword>
<evidence type="ECO:0000313" key="2">
    <source>
        <dbReference type="EMBL" id="SCZ06020.1"/>
    </source>
</evidence>
<keyword evidence="1" id="KW-0812">Transmembrane</keyword>
<reference evidence="2 3" key="1">
    <citation type="submission" date="2016-10" db="EMBL/GenBank/DDBJ databases">
        <authorList>
            <person name="de Groot N.N."/>
        </authorList>
    </citation>
    <scope>NUCLEOTIDE SEQUENCE [LARGE SCALE GENOMIC DNA]</scope>
    <source>
        <strain evidence="2 3">DSM 18978</strain>
    </source>
</reference>
<feature type="transmembrane region" description="Helical" evidence="1">
    <location>
        <begin position="121"/>
        <end position="141"/>
    </location>
</feature>
<dbReference type="Proteomes" id="UP000198636">
    <property type="component" value="Unassembled WGS sequence"/>
</dbReference>